<protein>
    <recommendedName>
        <fullName evidence="3">Phage major tail tube protein</fullName>
    </recommendedName>
</protein>
<comment type="caution">
    <text evidence="1">The sequence shown here is derived from an EMBL/GenBank/DDBJ whole genome shotgun (WGS) entry which is preliminary data.</text>
</comment>
<dbReference type="NCBIfam" id="TIGR01611">
    <property type="entry name" value="tail_tube"/>
    <property type="match status" value="1"/>
</dbReference>
<dbReference type="Pfam" id="PF04985">
    <property type="entry name" value="Phage_tube"/>
    <property type="match status" value="1"/>
</dbReference>
<evidence type="ECO:0008006" key="3">
    <source>
        <dbReference type="Google" id="ProtNLM"/>
    </source>
</evidence>
<dbReference type="AlphaFoldDB" id="A0A7W6WLQ3"/>
<evidence type="ECO:0000313" key="1">
    <source>
        <dbReference type="EMBL" id="MBB4287641.1"/>
    </source>
</evidence>
<reference evidence="1 2" key="1">
    <citation type="submission" date="2020-08" db="EMBL/GenBank/DDBJ databases">
        <title>Genome sequencing of Purple Non-Sulfur Bacteria from various extreme environments.</title>
        <authorList>
            <person name="Mayer M."/>
        </authorList>
    </citation>
    <scope>NUCLEOTIDE SEQUENCE [LARGE SCALE GENOMIC DNA]</scope>
    <source>
        <strain evidence="1 2">JA135</strain>
    </source>
</reference>
<dbReference type="InterPro" id="IPR006498">
    <property type="entry name" value="Tail_tube"/>
</dbReference>
<keyword evidence="2" id="KW-1185">Reference proteome</keyword>
<dbReference type="Proteomes" id="UP000555728">
    <property type="component" value="Unassembled WGS sequence"/>
</dbReference>
<gene>
    <name evidence="1" type="ORF">GGD88_003396</name>
</gene>
<accession>A0A7W6WLQ3</accession>
<evidence type="ECO:0000313" key="2">
    <source>
        <dbReference type="Proteomes" id="UP000555728"/>
    </source>
</evidence>
<dbReference type="RefSeq" id="WP_184437598.1">
    <property type="nucleotide sequence ID" value="NZ_JACIGI010000045.1"/>
</dbReference>
<sequence length="169" mass="18488">MATIAKKLKAFTLYVDGYGYGGRVEELTPPKMVVKTEEFRAGDMDAPADIDMGQELMTLEAILGEYDPEVWRQWGLSEGTEVAVTLRGSQGHGANEEPVLLTARGMVKENDLGSWKAGDSSTNKLVLSCIYYRAEVAGTELYEIDVLNAVRKVGGTDVLAARRRNLGLE</sequence>
<proteinExistence type="predicted"/>
<dbReference type="EMBL" id="JACIGI010000045">
    <property type="protein sequence ID" value="MBB4287641.1"/>
    <property type="molecule type" value="Genomic_DNA"/>
</dbReference>
<name>A0A7W6WLQ3_9PROT</name>
<organism evidence="1 2">
    <name type="scientific">Roseospira goensis</name>
    <dbReference type="NCBI Taxonomy" id="391922"/>
    <lineage>
        <taxon>Bacteria</taxon>
        <taxon>Pseudomonadati</taxon>
        <taxon>Pseudomonadota</taxon>
        <taxon>Alphaproteobacteria</taxon>
        <taxon>Rhodospirillales</taxon>
        <taxon>Rhodospirillaceae</taxon>
        <taxon>Roseospira</taxon>
    </lineage>
</organism>